<reference evidence="1 2" key="1">
    <citation type="submission" date="2024-07" db="EMBL/GenBank/DDBJ databases">
        <title>Section-level genome sequencing and comparative genomics of Aspergillus sections Usti and Cavernicolus.</title>
        <authorList>
            <consortium name="Lawrence Berkeley National Laboratory"/>
            <person name="Nybo J.L."/>
            <person name="Vesth T.C."/>
            <person name="Theobald S."/>
            <person name="Frisvad J.C."/>
            <person name="Larsen T.O."/>
            <person name="Kjaerboelling I."/>
            <person name="Rothschild-Mancinelli K."/>
            <person name="Lyhne E.K."/>
            <person name="Kogle M.E."/>
            <person name="Barry K."/>
            <person name="Clum A."/>
            <person name="Na H."/>
            <person name="Ledsgaard L."/>
            <person name="Lin J."/>
            <person name="Lipzen A."/>
            <person name="Kuo A."/>
            <person name="Riley R."/>
            <person name="Mondo S."/>
            <person name="LaButti K."/>
            <person name="Haridas S."/>
            <person name="Pangalinan J."/>
            <person name="Salamov A.A."/>
            <person name="Simmons B.A."/>
            <person name="Magnuson J.K."/>
            <person name="Chen J."/>
            <person name="Drula E."/>
            <person name="Henrissat B."/>
            <person name="Wiebenga A."/>
            <person name="Lubbers R.J."/>
            <person name="Gomes A.C."/>
            <person name="Makela M.R."/>
            <person name="Stajich J."/>
            <person name="Grigoriev I.V."/>
            <person name="Mortensen U.H."/>
            <person name="De vries R.P."/>
            <person name="Baker S.E."/>
            <person name="Andersen M.R."/>
        </authorList>
    </citation>
    <scope>NUCLEOTIDE SEQUENCE [LARGE SCALE GENOMIC DNA]</scope>
    <source>
        <strain evidence="1 2">CBS 600.67</strain>
    </source>
</reference>
<protein>
    <submittedName>
        <fullName evidence="1">Uncharacterized protein</fullName>
    </submittedName>
</protein>
<sequence>MGNSYSSNGGVLKRWHGVLRLTRQPVASWHRDRVREELKERRMAKTWGHRLSETSDVLFSLSRARYDGFPIRSLPSMFGPHYALAYAYMLAKYTSRWSFYRVAAYLSGAPRYDLVREVVNPSKSAKLGEVASRHQIDRVKFKRVSRQLLRVWPLPP</sequence>
<gene>
    <name evidence="1" type="ORF">BDW59DRAFT_152184</name>
</gene>
<dbReference type="Proteomes" id="UP001610335">
    <property type="component" value="Unassembled WGS sequence"/>
</dbReference>
<evidence type="ECO:0000313" key="2">
    <source>
        <dbReference type="Proteomes" id="UP001610335"/>
    </source>
</evidence>
<name>A0ABR4HRZ5_9EURO</name>
<keyword evidence="2" id="KW-1185">Reference proteome</keyword>
<accession>A0ABR4HRZ5</accession>
<organism evidence="1 2">
    <name type="scientific">Aspergillus cavernicola</name>
    <dbReference type="NCBI Taxonomy" id="176166"/>
    <lineage>
        <taxon>Eukaryota</taxon>
        <taxon>Fungi</taxon>
        <taxon>Dikarya</taxon>
        <taxon>Ascomycota</taxon>
        <taxon>Pezizomycotina</taxon>
        <taxon>Eurotiomycetes</taxon>
        <taxon>Eurotiomycetidae</taxon>
        <taxon>Eurotiales</taxon>
        <taxon>Aspergillaceae</taxon>
        <taxon>Aspergillus</taxon>
        <taxon>Aspergillus subgen. Nidulantes</taxon>
    </lineage>
</organism>
<evidence type="ECO:0000313" key="1">
    <source>
        <dbReference type="EMBL" id="KAL2818253.1"/>
    </source>
</evidence>
<dbReference type="EMBL" id="JBFXLS010000085">
    <property type="protein sequence ID" value="KAL2818253.1"/>
    <property type="molecule type" value="Genomic_DNA"/>
</dbReference>
<proteinExistence type="predicted"/>
<comment type="caution">
    <text evidence="1">The sequence shown here is derived from an EMBL/GenBank/DDBJ whole genome shotgun (WGS) entry which is preliminary data.</text>
</comment>